<sequence length="192" mass="21122">MTTTKNESSVRGKRAAATADAGAKKTTKPSLEWVRTRRVAAFIFDYALFAIVGLTLVVLMTILFEDLTAVRIPAASMRSGSAADPMRAIHENTPYGLARYIALLLTLAATLAYVVRTLGGKMQATLGMRIMSLRLRRLDGKPIAPTYAAAHWLLFFALNALFTPLTLLAPLFLARKQTVHDRLLDTVMTRQD</sequence>
<feature type="transmembrane region" description="Helical" evidence="7">
    <location>
        <begin position="97"/>
        <end position="115"/>
    </location>
</feature>
<dbReference type="EMBL" id="AMRM01000003">
    <property type="protein sequence ID" value="EKF20269.1"/>
    <property type="molecule type" value="Genomic_DNA"/>
</dbReference>
<keyword evidence="10" id="KW-1185">Reference proteome</keyword>
<dbReference type="eggNOG" id="COG1714">
    <property type="taxonomic scope" value="Bacteria"/>
</dbReference>
<dbReference type="InterPro" id="IPR051791">
    <property type="entry name" value="Pra-immunoreactive"/>
</dbReference>
<reference evidence="9 10" key="1">
    <citation type="journal article" date="2012" name="J. Bacteriol.">
        <title>Genome Sequence of Nitratireductor pacificus Type Strain pht-3B.</title>
        <authorList>
            <person name="Lai Q."/>
            <person name="Li G."/>
            <person name="Shao Z."/>
        </authorList>
    </citation>
    <scope>NUCLEOTIDE SEQUENCE [LARGE SCALE GENOMIC DNA]</scope>
    <source>
        <strain evidence="10">pht-3B</strain>
    </source>
</reference>
<comment type="subcellular location">
    <subcellularLocation>
        <location evidence="1">Cell membrane</location>
        <topology evidence="1">Multi-pass membrane protein</topology>
    </subcellularLocation>
</comment>
<protein>
    <submittedName>
        <fullName evidence="9">RDD domain-containing protein</fullName>
    </submittedName>
</protein>
<keyword evidence="5 7" id="KW-0472">Membrane</keyword>
<dbReference type="InterPro" id="IPR010432">
    <property type="entry name" value="RDD"/>
</dbReference>
<evidence type="ECO:0000256" key="5">
    <source>
        <dbReference type="ARBA" id="ARBA00023136"/>
    </source>
</evidence>
<dbReference type="GO" id="GO:0005886">
    <property type="term" value="C:plasma membrane"/>
    <property type="evidence" value="ECO:0007669"/>
    <property type="project" value="UniProtKB-SubCell"/>
</dbReference>
<dbReference type="RefSeq" id="WP_008594222.1">
    <property type="nucleotide sequence ID" value="NZ_AMRM01000003.1"/>
</dbReference>
<keyword evidence="2" id="KW-1003">Cell membrane</keyword>
<evidence type="ECO:0000256" key="1">
    <source>
        <dbReference type="ARBA" id="ARBA00004651"/>
    </source>
</evidence>
<name>K2LRA5_9HYPH</name>
<keyword evidence="4 7" id="KW-1133">Transmembrane helix</keyword>
<evidence type="ECO:0000259" key="8">
    <source>
        <dbReference type="Pfam" id="PF06271"/>
    </source>
</evidence>
<accession>K2LRA5</accession>
<evidence type="ECO:0000256" key="7">
    <source>
        <dbReference type="SAM" id="Phobius"/>
    </source>
</evidence>
<dbReference type="PANTHER" id="PTHR36115:SF6">
    <property type="entry name" value="PROLINE-RICH ANTIGEN HOMOLOG"/>
    <property type="match status" value="1"/>
</dbReference>
<dbReference type="STRING" id="391937.NA2_03407"/>
<evidence type="ECO:0000256" key="3">
    <source>
        <dbReference type="ARBA" id="ARBA00022692"/>
    </source>
</evidence>
<evidence type="ECO:0000256" key="2">
    <source>
        <dbReference type="ARBA" id="ARBA00022475"/>
    </source>
</evidence>
<feature type="domain" description="RDD" evidence="8">
    <location>
        <begin position="36"/>
        <end position="184"/>
    </location>
</feature>
<evidence type="ECO:0000313" key="10">
    <source>
        <dbReference type="Proteomes" id="UP000006786"/>
    </source>
</evidence>
<feature type="transmembrane region" description="Helical" evidence="7">
    <location>
        <begin position="152"/>
        <end position="174"/>
    </location>
</feature>
<organism evidence="9 10">
    <name type="scientific">Nitratireductor pacificus pht-3B</name>
    <dbReference type="NCBI Taxonomy" id="391937"/>
    <lineage>
        <taxon>Bacteria</taxon>
        <taxon>Pseudomonadati</taxon>
        <taxon>Pseudomonadota</taxon>
        <taxon>Alphaproteobacteria</taxon>
        <taxon>Hyphomicrobiales</taxon>
        <taxon>Phyllobacteriaceae</taxon>
        <taxon>Nitratireductor</taxon>
    </lineage>
</organism>
<keyword evidence="3 7" id="KW-0812">Transmembrane</keyword>
<proteinExistence type="predicted"/>
<dbReference type="OrthoDB" id="7270324at2"/>
<feature type="region of interest" description="Disordered" evidence="6">
    <location>
        <begin position="1"/>
        <end position="23"/>
    </location>
</feature>
<dbReference type="PANTHER" id="PTHR36115">
    <property type="entry name" value="PROLINE-RICH ANTIGEN HOMOLOG-RELATED"/>
    <property type="match status" value="1"/>
</dbReference>
<gene>
    <name evidence="9" type="ORF">NA2_03407</name>
</gene>
<evidence type="ECO:0000313" key="9">
    <source>
        <dbReference type="EMBL" id="EKF20269.1"/>
    </source>
</evidence>
<evidence type="ECO:0000256" key="6">
    <source>
        <dbReference type="SAM" id="MobiDB-lite"/>
    </source>
</evidence>
<evidence type="ECO:0000256" key="4">
    <source>
        <dbReference type="ARBA" id="ARBA00022989"/>
    </source>
</evidence>
<dbReference type="Proteomes" id="UP000006786">
    <property type="component" value="Unassembled WGS sequence"/>
</dbReference>
<comment type="caution">
    <text evidence="9">The sequence shown here is derived from an EMBL/GenBank/DDBJ whole genome shotgun (WGS) entry which is preliminary data.</text>
</comment>
<dbReference type="Pfam" id="PF06271">
    <property type="entry name" value="RDD"/>
    <property type="match status" value="1"/>
</dbReference>
<dbReference type="PATRIC" id="fig|391937.3.peg.705"/>
<dbReference type="AlphaFoldDB" id="K2LRA5"/>
<feature type="transmembrane region" description="Helical" evidence="7">
    <location>
        <begin position="39"/>
        <end position="64"/>
    </location>
</feature>